<dbReference type="EMBL" id="CP114976">
    <property type="protein sequence ID" value="WBE25299.1"/>
    <property type="molecule type" value="Genomic_DNA"/>
</dbReference>
<reference evidence="2 3" key="1">
    <citation type="submission" date="2022-12" db="EMBL/GenBank/DDBJ databases">
        <title>Coexistence and Characterization of a Novel Tigecycline Resistance gene tet(X) variant and blaNDM-1 in a Pseudomonas caeni Isolate of Chicken Origin.</title>
        <authorList>
            <person name="Lu X."/>
            <person name="Zhang L."/>
            <person name="Li R."/>
            <person name="Wang Z."/>
        </authorList>
    </citation>
    <scope>NUCLEOTIDE SEQUENCE [LARGE SCALE GENOMIC DNA]</scope>
    <source>
        <strain evidence="2 3">CE14</strain>
    </source>
</reference>
<dbReference type="KEGG" id="dce:O6P33_00160"/>
<sequence>MTDKPRDLRYQVSADRSSASRKVRYVETNQGDVDDCMLCQLDEGGVPLSDTPAPAKQVERANTDVIDAEAEDQLVENELIQAIENQLSAQQPAAVQAVLNKLTLVGHTREEAVQMMAQVLAWQVSEMLKADGPFDMAAYEHALRALPQLPEAP</sequence>
<name>A0AAF0AIR6_9GAMM</name>
<dbReference type="Proteomes" id="UP001212189">
    <property type="component" value="Chromosome"/>
</dbReference>
<organism evidence="2 3">
    <name type="scientific">Denitrificimonas caeni</name>
    <dbReference type="NCBI Taxonomy" id="521720"/>
    <lineage>
        <taxon>Bacteria</taxon>
        <taxon>Pseudomonadati</taxon>
        <taxon>Pseudomonadota</taxon>
        <taxon>Gammaproteobacteria</taxon>
        <taxon>Pseudomonadales</taxon>
        <taxon>Pseudomonadaceae</taxon>
        <taxon>Denitrificimonas</taxon>
    </lineage>
</organism>
<accession>A0AAF0AIR6</accession>
<feature type="region of interest" description="Disordered" evidence="1">
    <location>
        <begin position="1"/>
        <end position="21"/>
    </location>
</feature>
<gene>
    <name evidence="2" type="ORF">O6P33_00160</name>
</gene>
<proteinExistence type="predicted"/>
<dbReference type="AlphaFoldDB" id="A0AAF0AIR6"/>
<evidence type="ECO:0000256" key="1">
    <source>
        <dbReference type="SAM" id="MobiDB-lite"/>
    </source>
</evidence>
<keyword evidence="3" id="KW-1185">Reference proteome</keyword>
<evidence type="ECO:0000313" key="2">
    <source>
        <dbReference type="EMBL" id="WBE25299.1"/>
    </source>
</evidence>
<dbReference type="RefSeq" id="WP_269818245.1">
    <property type="nucleotide sequence ID" value="NZ_CP114976.1"/>
</dbReference>
<protein>
    <submittedName>
        <fullName evidence="2">Uncharacterized protein</fullName>
    </submittedName>
</protein>
<evidence type="ECO:0000313" key="3">
    <source>
        <dbReference type="Proteomes" id="UP001212189"/>
    </source>
</evidence>